<reference evidence="8 9" key="1">
    <citation type="submission" date="2019-12" db="EMBL/GenBank/DDBJ databases">
        <authorList>
            <person name="Scholz U."/>
            <person name="Mascher M."/>
            <person name="Fiebig A."/>
        </authorList>
    </citation>
    <scope>NUCLEOTIDE SEQUENCE</scope>
</reference>
<gene>
    <name evidence="8" type="ORF">SI7747_02002149</name>
</gene>
<dbReference type="EMBL" id="CACRZD030000002">
    <property type="protein sequence ID" value="CAA6655609.1"/>
    <property type="molecule type" value="Genomic_DNA"/>
</dbReference>
<dbReference type="GO" id="GO:0004657">
    <property type="term" value="F:proline dehydrogenase activity"/>
    <property type="evidence" value="ECO:0007669"/>
    <property type="project" value="UniProtKB-EC"/>
</dbReference>
<dbReference type="PANTHER" id="PTHR13914">
    <property type="entry name" value="PROLINE OXIDASE"/>
    <property type="match status" value="1"/>
</dbReference>
<dbReference type="GO" id="GO:0005739">
    <property type="term" value="C:mitochondrion"/>
    <property type="evidence" value="ECO:0007669"/>
    <property type="project" value="TreeGrafter"/>
</dbReference>
<dbReference type="EC" id="1.5.5.2" evidence="2 5"/>
<evidence type="ECO:0000256" key="3">
    <source>
        <dbReference type="ARBA" id="ARBA00023002"/>
    </source>
</evidence>
<evidence type="ECO:0000313" key="9">
    <source>
        <dbReference type="Proteomes" id="UP001189122"/>
    </source>
</evidence>
<evidence type="ECO:0000256" key="5">
    <source>
        <dbReference type="RuleBase" id="RU364054"/>
    </source>
</evidence>
<dbReference type="Proteomes" id="UP001189122">
    <property type="component" value="Unassembled WGS sequence"/>
</dbReference>
<keyword evidence="4 5" id="KW-0642">Proline metabolism</keyword>
<dbReference type="SUPFAM" id="SSF51730">
    <property type="entry name" value="FAD-linked oxidoreductase"/>
    <property type="match status" value="1"/>
</dbReference>
<comment type="function">
    <text evidence="5">Converts proline to delta-1-pyrroline-5-carboxylate.</text>
</comment>
<keyword evidence="5" id="KW-0274">FAD</keyword>
<comment type="catalytic activity">
    <reaction evidence="5">
        <text>L-proline + a quinone = (S)-1-pyrroline-5-carboxylate + a quinol + H(+)</text>
        <dbReference type="Rhea" id="RHEA:23784"/>
        <dbReference type="ChEBI" id="CHEBI:15378"/>
        <dbReference type="ChEBI" id="CHEBI:17388"/>
        <dbReference type="ChEBI" id="CHEBI:24646"/>
        <dbReference type="ChEBI" id="CHEBI:60039"/>
        <dbReference type="ChEBI" id="CHEBI:132124"/>
        <dbReference type="EC" id="1.5.5.2"/>
    </reaction>
</comment>
<accession>A0A7I8ID71</accession>
<evidence type="ECO:0000259" key="7">
    <source>
        <dbReference type="Pfam" id="PF01619"/>
    </source>
</evidence>
<comment type="similarity">
    <text evidence="1 5">Belongs to the proline oxidase family.</text>
</comment>
<comment type="cofactor">
    <cofactor evidence="5">
        <name>FAD</name>
        <dbReference type="ChEBI" id="CHEBI:57692"/>
    </cofactor>
</comment>
<sequence length="503" mass="54726">MAMAMKRRVFLPSKQLLPRFITSSTASSSSSSSSPPAAAELPQTGRSCAPPVTGERALDLHDTEKLFASTPSGALLRSLVNLKIMAWEPVVDLRSAAARAVVVAALKATAYRHFCAGENVEEACKTLQGLWDDGLQGILDYGMEDAEDNAGCDANLAEFLKTVEMTSRLPISSVSFACVKITAICPVSLLERVSDLLRWEQKDPAAAAPWRRHQFPVLCDASPLYHTPSVPAPLTPAEERDLEQAHRRLAELCGRCADVNLPLLVDAEYTSVQPAIDYLAYDGAARFNRGPTPIVYTTVQAYLKDSKERLAMATAAAEKEGITMGFKLVRGAYMTREVKLATSLGVAPPIHRSIQETHRCYNTCALFMLEKAAHGGAAVVLATHNSRKVAAAKVDELRMGRGNERVQFAQLKGMAEGLSLGLRNAGFNVSKYLAFGQVDKVIPYLLRRAEENRGLLSASSMDRDLIWKELKRRLTDAVLEMIVLSLFLSLSILNVKSPTGPGP</sequence>
<evidence type="ECO:0000256" key="4">
    <source>
        <dbReference type="ARBA" id="ARBA00023062"/>
    </source>
</evidence>
<dbReference type="Gene3D" id="3.20.20.220">
    <property type="match status" value="1"/>
</dbReference>
<dbReference type="Pfam" id="PF01619">
    <property type="entry name" value="Pro_dh"/>
    <property type="match status" value="1"/>
</dbReference>
<feature type="compositionally biased region" description="Low complexity" evidence="6">
    <location>
        <begin position="24"/>
        <end position="39"/>
    </location>
</feature>
<protein>
    <recommendedName>
        <fullName evidence="2 5">Proline dehydrogenase</fullName>
        <ecNumber evidence="2 5">1.5.5.2</ecNumber>
    </recommendedName>
</protein>
<keyword evidence="5" id="KW-0285">Flavoprotein</keyword>
<dbReference type="EMBL" id="LR743589">
    <property type="protein sequence ID" value="CAA2615905.1"/>
    <property type="molecule type" value="Genomic_DNA"/>
</dbReference>
<evidence type="ECO:0000256" key="6">
    <source>
        <dbReference type="SAM" id="MobiDB-lite"/>
    </source>
</evidence>
<dbReference type="GO" id="GO:0010133">
    <property type="term" value="P:L-proline catabolic process to L-glutamate"/>
    <property type="evidence" value="ECO:0007669"/>
    <property type="project" value="TreeGrafter"/>
</dbReference>
<dbReference type="AlphaFoldDB" id="A0A7I8ID71"/>
<evidence type="ECO:0000256" key="2">
    <source>
        <dbReference type="ARBA" id="ARBA00012695"/>
    </source>
</evidence>
<evidence type="ECO:0000256" key="1">
    <source>
        <dbReference type="ARBA" id="ARBA00005869"/>
    </source>
</evidence>
<dbReference type="GO" id="GO:0071949">
    <property type="term" value="F:FAD binding"/>
    <property type="evidence" value="ECO:0007669"/>
    <property type="project" value="TreeGrafter"/>
</dbReference>
<keyword evidence="9" id="KW-1185">Reference proteome</keyword>
<feature type="domain" description="Proline dehydrogenase" evidence="7">
    <location>
        <begin position="160"/>
        <end position="457"/>
    </location>
</feature>
<dbReference type="PANTHER" id="PTHR13914:SF0">
    <property type="entry name" value="PROLINE DEHYDROGENASE 1, MITOCHONDRIAL"/>
    <property type="match status" value="1"/>
</dbReference>
<dbReference type="InterPro" id="IPR002872">
    <property type="entry name" value="Proline_DH_dom"/>
</dbReference>
<keyword evidence="3 5" id="KW-0560">Oxidoreductase</keyword>
<feature type="region of interest" description="Disordered" evidence="6">
    <location>
        <begin position="24"/>
        <end position="50"/>
    </location>
</feature>
<evidence type="ECO:0000313" key="8">
    <source>
        <dbReference type="EMBL" id="CAA2615905.1"/>
    </source>
</evidence>
<dbReference type="InterPro" id="IPR029041">
    <property type="entry name" value="FAD-linked_oxidoreductase-like"/>
</dbReference>
<dbReference type="InterPro" id="IPR015659">
    <property type="entry name" value="Proline_oxidase"/>
</dbReference>
<proteinExistence type="inferred from homology"/>
<name>A0A7I8ID71_SPIIN</name>
<organism evidence="8">
    <name type="scientific">Spirodela intermedia</name>
    <name type="common">Intermediate duckweed</name>
    <dbReference type="NCBI Taxonomy" id="51605"/>
    <lineage>
        <taxon>Eukaryota</taxon>
        <taxon>Viridiplantae</taxon>
        <taxon>Streptophyta</taxon>
        <taxon>Embryophyta</taxon>
        <taxon>Tracheophyta</taxon>
        <taxon>Spermatophyta</taxon>
        <taxon>Magnoliopsida</taxon>
        <taxon>Liliopsida</taxon>
        <taxon>Araceae</taxon>
        <taxon>Lemnoideae</taxon>
        <taxon>Spirodela</taxon>
    </lineage>
</organism>